<reference evidence="5" key="2">
    <citation type="journal article" date="2021" name="PeerJ">
        <title>Extensive microbial diversity within the chicken gut microbiome revealed by metagenomics and culture.</title>
        <authorList>
            <person name="Gilroy R."/>
            <person name="Ravi A."/>
            <person name="Getino M."/>
            <person name="Pursley I."/>
            <person name="Horton D.L."/>
            <person name="Alikhan N.F."/>
            <person name="Baker D."/>
            <person name="Gharbi K."/>
            <person name="Hall N."/>
            <person name="Watson M."/>
            <person name="Adriaenssens E.M."/>
            <person name="Foster-Nyarko E."/>
            <person name="Jarju S."/>
            <person name="Secka A."/>
            <person name="Antonio M."/>
            <person name="Oren A."/>
            <person name="Chaudhuri R.R."/>
            <person name="La Ragione R."/>
            <person name="Hildebrand F."/>
            <person name="Pallen M.J."/>
        </authorList>
    </citation>
    <scope>NUCLEOTIDE SEQUENCE</scope>
    <source>
        <strain evidence="5">CHK152-2871</strain>
    </source>
</reference>
<reference evidence="5" key="1">
    <citation type="submission" date="2020-10" db="EMBL/GenBank/DDBJ databases">
        <authorList>
            <person name="Gilroy R."/>
        </authorList>
    </citation>
    <scope>NUCLEOTIDE SEQUENCE</scope>
    <source>
        <strain evidence="5">CHK152-2871</strain>
    </source>
</reference>
<evidence type="ECO:0000256" key="3">
    <source>
        <dbReference type="RuleBase" id="RU361196"/>
    </source>
</evidence>
<dbReference type="GO" id="GO:0005975">
    <property type="term" value="P:carbohydrate metabolic process"/>
    <property type="evidence" value="ECO:0007669"/>
    <property type="project" value="InterPro"/>
</dbReference>
<comment type="similarity">
    <text evidence="1 3">Belongs to the glycosyl hydrolase 57 family.</text>
</comment>
<protein>
    <recommendedName>
        <fullName evidence="4">Glycoside hydrolase family 57 N-terminal domain-containing protein</fullName>
    </recommendedName>
</protein>
<dbReference type="AlphaFoldDB" id="A0A9D1FKR8"/>
<sequence>MLLYGLLNKVGVMGKKLHIAFVWHFHQPSYQENAKGDFLMPWVRLHATKDYLDMLLRLEDFKNIKLNFDISPVLLESIEKYSCGIKDIHLKLLLCDIKDLDKDDKLFILENFFDVNYSNMLQTRPYYAQLNEKRIHNAKKPSITECFTNQEYADIMANFTLCWIDKRHRYRYEGLDYLLDKEKDFTLKDRQKIYEIQMQIIKDIIPAYKKYQDEGRIEISTNPYYHAILPLLINIRECSYPYEENLPNSILGGVKDAKEQISRALDKFENLFGKRPRGMWLSEQCVSKKTMNLLSYFNIDWTVLDEGILSDSIGREFARDFEGNLEDPFALCVNYVLKKDKNKTNIIFADSFFANLIGFGYGSYDGEVAANDLYEKIKTIQNKLQNSPLDNHLLTIAMDG</sequence>
<comment type="caution">
    <text evidence="5">The sequence shown here is derived from an EMBL/GenBank/DDBJ whole genome shotgun (WGS) entry which is preliminary data.</text>
</comment>
<dbReference type="EMBL" id="DVJQ01000072">
    <property type="protein sequence ID" value="HIS75015.1"/>
    <property type="molecule type" value="Genomic_DNA"/>
</dbReference>
<dbReference type="InterPro" id="IPR004300">
    <property type="entry name" value="Glyco_hydro_57_N"/>
</dbReference>
<proteinExistence type="inferred from homology"/>
<evidence type="ECO:0000259" key="4">
    <source>
        <dbReference type="Pfam" id="PF03065"/>
    </source>
</evidence>
<dbReference type="InterPro" id="IPR052046">
    <property type="entry name" value="GH57_Enzymes"/>
</dbReference>
<gene>
    <name evidence="5" type="ORF">IAA86_08360</name>
</gene>
<dbReference type="GO" id="GO:0003824">
    <property type="term" value="F:catalytic activity"/>
    <property type="evidence" value="ECO:0007669"/>
    <property type="project" value="InterPro"/>
</dbReference>
<name>A0A9D1FKR8_9BACT</name>
<dbReference type="InterPro" id="IPR027291">
    <property type="entry name" value="Glyco_hydro_38_N_sf"/>
</dbReference>
<dbReference type="Pfam" id="PF03065">
    <property type="entry name" value="Glyco_hydro_57"/>
    <property type="match status" value="1"/>
</dbReference>
<feature type="domain" description="Glycoside hydrolase family 57 N-terminal" evidence="4">
    <location>
        <begin position="20"/>
        <end position="400"/>
    </location>
</feature>
<dbReference type="Proteomes" id="UP000886865">
    <property type="component" value="Unassembled WGS sequence"/>
</dbReference>
<evidence type="ECO:0000256" key="1">
    <source>
        <dbReference type="ARBA" id="ARBA00006821"/>
    </source>
</evidence>
<dbReference type="PANTHER" id="PTHR36306:SF1">
    <property type="entry name" value="ALPHA-AMYLASE-RELATED"/>
    <property type="match status" value="1"/>
</dbReference>
<accession>A0A9D1FKR8</accession>
<evidence type="ECO:0000313" key="5">
    <source>
        <dbReference type="EMBL" id="HIS75015.1"/>
    </source>
</evidence>
<dbReference type="Gene3D" id="3.20.110.10">
    <property type="entry name" value="Glycoside hydrolase 38, N terminal domain"/>
    <property type="match status" value="1"/>
</dbReference>
<organism evidence="5 6">
    <name type="scientific">Candidatus Galligastranaerophilus intestinavium</name>
    <dbReference type="NCBI Taxonomy" id="2840836"/>
    <lineage>
        <taxon>Bacteria</taxon>
        <taxon>Candidatus Galligastranaerophilus</taxon>
    </lineage>
</organism>
<evidence type="ECO:0000256" key="2">
    <source>
        <dbReference type="ARBA" id="ARBA00023277"/>
    </source>
</evidence>
<feature type="non-terminal residue" evidence="5">
    <location>
        <position position="400"/>
    </location>
</feature>
<dbReference type="PANTHER" id="PTHR36306">
    <property type="entry name" value="ALPHA-AMYLASE-RELATED-RELATED"/>
    <property type="match status" value="1"/>
</dbReference>
<keyword evidence="2 3" id="KW-0119">Carbohydrate metabolism</keyword>
<dbReference type="SUPFAM" id="SSF88713">
    <property type="entry name" value="Glycoside hydrolase/deacetylase"/>
    <property type="match status" value="1"/>
</dbReference>
<evidence type="ECO:0000313" key="6">
    <source>
        <dbReference type="Proteomes" id="UP000886865"/>
    </source>
</evidence>
<dbReference type="InterPro" id="IPR011330">
    <property type="entry name" value="Glyco_hydro/deAcase_b/a-brl"/>
</dbReference>